<dbReference type="Pfam" id="PF03704">
    <property type="entry name" value="BTAD"/>
    <property type="match status" value="1"/>
</dbReference>
<organism evidence="6 7">
    <name type="scientific">Pseudonocardia parietis</name>
    <dbReference type="NCBI Taxonomy" id="570936"/>
    <lineage>
        <taxon>Bacteria</taxon>
        <taxon>Bacillati</taxon>
        <taxon>Actinomycetota</taxon>
        <taxon>Actinomycetes</taxon>
        <taxon>Pseudonocardiales</taxon>
        <taxon>Pseudonocardiaceae</taxon>
        <taxon>Pseudonocardia</taxon>
    </lineage>
</organism>
<evidence type="ECO:0000259" key="5">
    <source>
        <dbReference type="PROSITE" id="PS51755"/>
    </source>
</evidence>
<dbReference type="RefSeq" id="WP_210029795.1">
    <property type="nucleotide sequence ID" value="NZ_JAGINU010000001.1"/>
</dbReference>
<dbReference type="SMART" id="SM00862">
    <property type="entry name" value="Trans_reg_C"/>
    <property type="match status" value="1"/>
</dbReference>
<evidence type="ECO:0000256" key="2">
    <source>
        <dbReference type="ARBA" id="ARBA00023125"/>
    </source>
</evidence>
<dbReference type="EMBL" id="JAGINU010000001">
    <property type="protein sequence ID" value="MBP2368521.1"/>
    <property type="molecule type" value="Genomic_DNA"/>
</dbReference>
<dbReference type="SUPFAM" id="SSF46894">
    <property type="entry name" value="C-terminal effector domain of the bipartite response regulators"/>
    <property type="match status" value="1"/>
</dbReference>
<keyword evidence="7" id="KW-1185">Reference proteome</keyword>
<dbReference type="Gene3D" id="3.40.50.300">
    <property type="entry name" value="P-loop containing nucleotide triphosphate hydrolases"/>
    <property type="match status" value="1"/>
</dbReference>
<dbReference type="Gene3D" id="1.10.10.10">
    <property type="entry name" value="Winged helix-like DNA-binding domain superfamily/Winged helix DNA-binding domain"/>
    <property type="match status" value="1"/>
</dbReference>
<dbReference type="SMART" id="SM01043">
    <property type="entry name" value="BTAD"/>
    <property type="match status" value="1"/>
</dbReference>
<protein>
    <submittedName>
        <fullName evidence="6">ATPase/DNA-binding SARP family transcriptional activator</fullName>
    </submittedName>
</protein>
<gene>
    <name evidence="6" type="ORF">JOF36_004217</name>
</gene>
<feature type="DNA-binding region" description="OmpR/PhoB-type" evidence="3">
    <location>
        <begin position="1"/>
        <end position="101"/>
    </location>
</feature>
<dbReference type="SUPFAM" id="SSF48452">
    <property type="entry name" value="TPR-like"/>
    <property type="match status" value="1"/>
</dbReference>
<dbReference type="PANTHER" id="PTHR47691">
    <property type="entry name" value="REGULATOR-RELATED"/>
    <property type="match status" value="1"/>
</dbReference>
<dbReference type="PROSITE" id="PS51755">
    <property type="entry name" value="OMPR_PHOB"/>
    <property type="match status" value="1"/>
</dbReference>
<dbReference type="InterPro" id="IPR036388">
    <property type="entry name" value="WH-like_DNA-bd_sf"/>
</dbReference>
<dbReference type="CDD" id="cd15831">
    <property type="entry name" value="BTAD"/>
    <property type="match status" value="1"/>
</dbReference>
<dbReference type="SUPFAM" id="SSF52540">
    <property type="entry name" value="P-loop containing nucleoside triphosphate hydrolases"/>
    <property type="match status" value="1"/>
</dbReference>
<evidence type="ECO:0000256" key="3">
    <source>
        <dbReference type="PROSITE-ProRule" id="PRU01091"/>
    </source>
</evidence>
<feature type="compositionally biased region" description="Low complexity" evidence="4">
    <location>
        <begin position="945"/>
        <end position="958"/>
    </location>
</feature>
<feature type="domain" description="OmpR/PhoB-type" evidence="5">
    <location>
        <begin position="1"/>
        <end position="101"/>
    </location>
</feature>
<evidence type="ECO:0000313" key="7">
    <source>
        <dbReference type="Proteomes" id="UP001519295"/>
    </source>
</evidence>
<evidence type="ECO:0000313" key="6">
    <source>
        <dbReference type="EMBL" id="MBP2368521.1"/>
    </source>
</evidence>
<dbReference type="InterPro" id="IPR001867">
    <property type="entry name" value="OmpR/PhoB-type_DNA-bd"/>
</dbReference>
<comment type="caution">
    <text evidence="6">The sequence shown here is derived from an EMBL/GenBank/DDBJ whole genome shotgun (WGS) entry which is preliminary data.</text>
</comment>
<reference evidence="6 7" key="1">
    <citation type="submission" date="2021-03" db="EMBL/GenBank/DDBJ databases">
        <title>Sequencing the genomes of 1000 actinobacteria strains.</title>
        <authorList>
            <person name="Klenk H.-P."/>
        </authorList>
    </citation>
    <scope>NUCLEOTIDE SEQUENCE [LARGE SCALE GENOMIC DNA]</scope>
    <source>
        <strain evidence="6 7">DSM 45256</strain>
    </source>
</reference>
<evidence type="ECO:0000256" key="1">
    <source>
        <dbReference type="ARBA" id="ARBA00005820"/>
    </source>
</evidence>
<name>A0ABS4VX53_9PSEU</name>
<dbReference type="Gene3D" id="1.25.40.10">
    <property type="entry name" value="Tetratricopeptide repeat domain"/>
    <property type="match status" value="1"/>
</dbReference>
<proteinExistence type="inferred from homology"/>
<sequence length="984" mass="102601">MGGSGDTPAAVRVDVLGPLRVTVDGAAVEVRGPKRRALLALLALAEGRVVTVEQMLDALWPSGPPATARSTVHSHVSRLRVQLGAGAARLATGANGYRLALDAGDLDLAQARSLLAVARGSARSDPVAAVASLRALDALWRGPSLADLVDTPPLSAAALAAEQLRREATDLLVGCLVEVGGAQEALGPAGEAASREPLREPAVLLLMRAQAATGQAPLALQTGRQYRRRLADEAGLDPSPDLRNLERDIAAGSVAAPRPQRVTSGEGPPARTSPTSSSPTSSAGPARRNGGLLGRDREALVLTRLLGSERLVTVAGPGGVGKTHLAREIVRGDRPTVTLLLAPVTDPGAVPYALASALDLQAPTGGVLAACVTVLSAGPRLLVVDNCEHLLDAARDVIGAVLESCPEITVLATSREPLGLPLEAVVRLAPLPLPAPGHGAPDELSRVASVAVFLERAGRVRPDFEPGPQDLVRVAEIVRRLDGIPLAIELAAGRLSTFSLRDLADRLDRSLDLLGGGRLHARHRTLRATVAWSYELLSGDEQRLFRHLAVFADGVDLATAEGAALDLGLGGDPGGLLARLVDASMVQASTGHDPDAVDPPGTVSVGARRYRMLDTLRAFGRDRLADAGEREAAEAGLVQWAVRLAARIDATAVTEREPEADATLRRELGNLRAAWRLARQQGALDDAVAIVVSLSEVSVWRELTEIRTWSDELVDDPALSGHPCAAAVLGVAAQDAYMRGDHTRADRLARSGLDRAVDDQGRWYCLNALAAADLSRGAADDAVAHDLAAAELAFRPGTPPGIGALAALYAGDVSRARRLVLRMVAGSVAPTIRAFGAYIDAEIDNATGALGDAEQGYLRAMATARASGATFVVGIATVGLVTVRARAGRVPDALRGYREAVEHWARDGNWTQQWVTLRNLAELLRTLGDDGPAVTLDAAADRAPDAPGGDRPATPGPAVGREQALDVARAAIDRHLGRASRPAP</sequence>
<dbReference type="InterPro" id="IPR016032">
    <property type="entry name" value="Sig_transdc_resp-reg_C-effctor"/>
</dbReference>
<dbReference type="PANTHER" id="PTHR47691:SF3">
    <property type="entry name" value="HTH-TYPE TRANSCRIPTIONAL REGULATOR RV0890C-RELATED"/>
    <property type="match status" value="1"/>
</dbReference>
<dbReference type="InterPro" id="IPR027417">
    <property type="entry name" value="P-loop_NTPase"/>
</dbReference>
<keyword evidence="2 3" id="KW-0238">DNA-binding</keyword>
<dbReference type="Proteomes" id="UP001519295">
    <property type="component" value="Unassembled WGS sequence"/>
</dbReference>
<dbReference type="InterPro" id="IPR011990">
    <property type="entry name" value="TPR-like_helical_dom_sf"/>
</dbReference>
<feature type="region of interest" description="Disordered" evidence="4">
    <location>
        <begin position="940"/>
        <end position="964"/>
    </location>
</feature>
<evidence type="ECO:0000256" key="4">
    <source>
        <dbReference type="SAM" id="MobiDB-lite"/>
    </source>
</evidence>
<accession>A0ABS4VX53</accession>
<dbReference type="InterPro" id="IPR005158">
    <property type="entry name" value="BTAD"/>
</dbReference>
<feature type="compositionally biased region" description="Low complexity" evidence="4">
    <location>
        <begin position="267"/>
        <end position="288"/>
    </location>
</feature>
<comment type="similarity">
    <text evidence="1">Belongs to the AfsR/DnrI/RedD regulatory family.</text>
</comment>
<feature type="region of interest" description="Disordered" evidence="4">
    <location>
        <begin position="251"/>
        <end position="293"/>
    </location>
</feature>
<dbReference type="Pfam" id="PF00486">
    <property type="entry name" value="Trans_reg_C"/>
    <property type="match status" value="1"/>
</dbReference>